<sequence>MCSDGSPLPAPLWLTAHISLLLVFAACIPWHLPLKVKCYFRRKILGKMKTYSPQVQQSCSSSADSRGVQTAPAHL</sequence>
<protein>
    <submittedName>
        <fullName evidence="3">Uncharacterized protein</fullName>
    </submittedName>
</protein>
<name>A0ABV1A086_9TELE</name>
<feature type="compositionally biased region" description="Polar residues" evidence="1">
    <location>
        <begin position="51"/>
        <end position="68"/>
    </location>
</feature>
<feature type="region of interest" description="Disordered" evidence="1">
    <location>
        <begin position="51"/>
        <end position="75"/>
    </location>
</feature>
<evidence type="ECO:0000313" key="4">
    <source>
        <dbReference type="Proteomes" id="UP001469553"/>
    </source>
</evidence>
<dbReference type="Proteomes" id="UP001469553">
    <property type="component" value="Unassembled WGS sequence"/>
</dbReference>
<keyword evidence="4" id="KW-1185">Reference proteome</keyword>
<evidence type="ECO:0000256" key="1">
    <source>
        <dbReference type="SAM" id="MobiDB-lite"/>
    </source>
</evidence>
<dbReference type="EMBL" id="JAHRIP010077129">
    <property type="protein sequence ID" value="MEQ2311584.1"/>
    <property type="molecule type" value="Genomic_DNA"/>
</dbReference>
<proteinExistence type="predicted"/>
<comment type="caution">
    <text evidence="3">The sequence shown here is derived from an EMBL/GenBank/DDBJ whole genome shotgun (WGS) entry which is preliminary data.</text>
</comment>
<feature type="transmembrane region" description="Helical" evidence="2">
    <location>
        <begin position="12"/>
        <end position="32"/>
    </location>
</feature>
<accession>A0ABV1A086</accession>
<evidence type="ECO:0000313" key="3">
    <source>
        <dbReference type="EMBL" id="MEQ2311584.1"/>
    </source>
</evidence>
<organism evidence="3 4">
    <name type="scientific">Ameca splendens</name>
    <dbReference type="NCBI Taxonomy" id="208324"/>
    <lineage>
        <taxon>Eukaryota</taxon>
        <taxon>Metazoa</taxon>
        <taxon>Chordata</taxon>
        <taxon>Craniata</taxon>
        <taxon>Vertebrata</taxon>
        <taxon>Euteleostomi</taxon>
        <taxon>Actinopterygii</taxon>
        <taxon>Neopterygii</taxon>
        <taxon>Teleostei</taxon>
        <taxon>Neoteleostei</taxon>
        <taxon>Acanthomorphata</taxon>
        <taxon>Ovalentaria</taxon>
        <taxon>Atherinomorphae</taxon>
        <taxon>Cyprinodontiformes</taxon>
        <taxon>Goodeidae</taxon>
        <taxon>Ameca</taxon>
    </lineage>
</organism>
<keyword evidence="2" id="KW-1133">Transmembrane helix</keyword>
<gene>
    <name evidence="3" type="ORF">AMECASPLE_021756</name>
</gene>
<evidence type="ECO:0000256" key="2">
    <source>
        <dbReference type="SAM" id="Phobius"/>
    </source>
</evidence>
<reference evidence="3 4" key="1">
    <citation type="submission" date="2021-06" db="EMBL/GenBank/DDBJ databases">
        <authorList>
            <person name="Palmer J.M."/>
        </authorList>
    </citation>
    <scope>NUCLEOTIDE SEQUENCE [LARGE SCALE GENOMIC DNA]</scope>
    <source>
        <strain evidence="3 4">AS_MEX2019</strain>
        <tissue evidence="3">Muscle</tissue>
    </source>
</reference>
<keyword evidence="2" id="KW-0472">Membrane</keyword>
<keyword evidence="2" id="KW-0812">Transmembrane</keyword>